<dbReference type="AlphaFoldDB" id="A0A542VUF2"/>
<evidence type="ECO:0000313" key="1">
    <source>
        <dbReference type="EMBL" id="TQL14950.1"/>
    </source>
</evidence>
<accession>A0A542VUF2</accession>
<comment type="caution">
    <text evidence="1">The sequence shown here is derived from an EMBL/GenBank/DDBJ whole genome shotgun (WGS) entry which is preliminary data.</text>
</comment>
<organism evidence="1 2">
    <name type="scientific">Zymomonas mobilis</name>
    <dbReference type="NCBI Taxonomy" id="542"/>
    <lineage>
        <taxon>Bacteria</taxon>
        <taxon>Pseudomonadati</taxon>
        <taxon>Pseudomonadota</taxon>
        <taxon>Alphaproteobacteria</taxon>
        <taxon>Sphingomonadales</taxon>
        <taxon>Zymomonadaceae</taxon>
        <taxon>Zymomonas</taxon>
    </lineage>
</organism>
<proteinExistence type="predicted"/>
<dbReference type="EMBL" id="VFOF01000006">
    <property type="protein sequence ID" value="TQL14950.1"/>
    <property type="molecule type" value="Genomic_DNA"/>
</dbReference>
<sequence length="46" mass="5226">HAGQISDPEHDPSILTEAKPILNDLLCLIQKEDERHFAQMKTLVTE</sequence>
<feature type="non-terminal residue" evidence="1">
    <location>
        <position position="1"/>
    </location>
</feature>
<gene>
    <name evidence="1" type="ORF">FBY58_1816</name>
</gene>
<evidence type="ECO:0000313" key="2">
    <source>
        <dbReference type="Proteomes" id="UP000316887"/>
    </source>
</evidence>
<name>A0A542VUF2_ZYMMB</name>
<reference evidence="1 2" key="1">
    <citation type="submission" date="2019-06" db="EMBL/GenBank/DDBJ databases">
        <title>Genome sequencing of Zymomonas mobilis strains for genetic engineering and biofuel applications.</title>
        <authorList>
            <person name="Teravest M."/>
        </authorList>
    </citation>
    <scope>NUCLEOTIDE SEQUENCE [LARGE SCALE GENOMIC DNA]</scope>
    <source>
        <strain evidence="1 2">AN0101</strain>
    </source>
</reference>
<dbReference type="Proteomes" id="UP000316887">
    <property type="component" value="Unassembled WGS sequence"/>
</dbReference>
<protein>
    <submittedName>
        <fullName evidence="1">Uncharacterized protein</fullName>
    </submittedName>
</protein>